<protein>
    <submittedName>
        <fullName evidence="1">Uncharacterized protein</fullName>
    </submittedName>
</protein>
<reference evidence="1" key="1">
    <citation type="submission" date="2014-09" db="EMBL/GenBank/DDBJ databases">
        <authorList>
            <person name="Magalhaes I.L.F."/>
            <person name="Oliveira U."/>
            <person name="Santos F.R."/>
            <person name="Vidigal T.H.D.A."/>
            <person name="Brescovit A.D."/>
            <person name="Santos A.J."/>
        </authorList>
    </citation>
    <scope>NUCLEOTIDE SEQUENCE</scope>
    <source>
        <tissue evidence="1">Shoot tissue taken approximately 20 cm above the soil surface</tissue>
    </source>
</reference>
<accession>A0A0A9GYZ7</accession>
<dbReference type="AlphaFoldDB" id="A0A0A9GYZ7"/>
<organism evidence="1">
    <name type="scientific">Arundo donax</name>
    <name type="common">Giant reed</name>
    <name type="synonym">Donax arundinaceus</name>
    <dbReference type="NCBI Taxonomy" id="35708"/>
    <lineage>
        <taxon>Eukaryota</taxon>
        <taxon>Viridiplantae</taxon>
        <taxon>Streptophyta</taxon>
        <taxon>Embryophyta</taxon>
        <taxon>Tracheophyta</taxon>
        <taxon>Spermatophyta</taxon>
        <taxon>Magnoliopsida</taxon>
        <taxon>Liliopsida</taxon>
        <taxon>Poales</taxon>
        <taxon>Poaceae</taxon>
        <taxon>PACMAD clade</taxon>
        <taxon>Arundinoideae</taxon>
        <taxon>Arundineae</taxon>
        <taxon>Arundo</taxon>
    </lineage>
</organism>
<reference evidence="1" key="2">
    <citation type="journal article" date="2015" name="Data Brief">
        <title>Shoot transcriptome of the giant reed, Arundo donax.</title>
        <authorList>
            <person name="Barrero R.A."/>
            <person name="Guerrero F.D."/>
            <person name="Moolhuijzen P."/>
            <person name="Goolsby J.A."/>
            <person name="Tidwell J."/>
            <person name="Bellgard S.E."/>
            <person name="Bellgard M.I."/>
        </authorList>
    </citation>
    <scope>NUCLEOTIDE SEQUENCE</scope>
    <source>
        <tissue evidence="1">Shoot tissue taken approximately 20 cm above the soil surface</tissue>
    </source>
</reference>
<name>A0A0A9GYZ7_ARUDO</name>
<dbReference type="EMBL" id="GBRH01170080">
    <property type="protein sequence ID" value="JAE27816.1"/>
    <property type="molecule type" value="Transcribed_RNA"/>
</dbReference>
<sequence length="18" mass="1930">MKSFSSIGTLLTMSSRPS</sequence>
<proteinExistence type="predicted"/>
<evidence type="ECO:0000313" key="1">
    <source>
        <dbReference type="EMBL" id="JAE27816.1"/>
    </source>
</evidence>